<protein>
    <submittedName>
        <fullName evidence="3">Uncharacterized protein</fullName>
    </submittedName>
</protein>
<gene>
    <name evidence="3" type="ORF">IF651_04865</name>
</gene>
<dbReference type="Proteomes" id="UP000610846">
    <property type="component" value="Unassembled WGS sequence"/>
</dbReference>
<dbReference type="Gene3D" id="1.50.10.10">
    <property type="match status" value="1"/>
</dbReference>
<evidence type="ECO:0000256" key="1">
    <source>
        <dbReference type="SAM" id="MobiDB-lite"/>
    </source>
</evidence>
<comment type="caution">
    <text evidence="3">The sequence shown here is derived from an EMBL/GenBank/DDBJ whole genome shotgun (WGS) entry which is preliminary data.</text>
</comment>
<reference evidence="3" key="1">
    <citation type="journal article" date="2018" name="Curr. Microbiol.">
        <title>Cellulosimicrobium arenosum sp. nov., Isolated from Marine Sediment Sand.</title>
        <authorList>
            <person name="Oh M."/>
            <person name="Kim J.H."/>
            <person name="Yoon J.H."/>
            <person name="Schumann P."/>
            <person name="Kim W."/>
        </authorList>
    </citation>
    <scope>NUCLEOTIDE SEQUENCE</scope>
    <source>
        <strain evidence="3">KCTC 49039</strain>
    </source>
</reference>
<sequence>MSRNRSTTGSPARRTTAGLVAATLLAAPALMAATASSAAADEPTDGGVTTSYLADDSDAQQRWLSVPDSRIVLNPFDSGGSGNELEQTAGPSLPLDVGYYADDKAIHRTDLLSTYATSGERPDGSAFRAALSEPFDGTEGWSTSSVTTTSADGLTTLRLDDGKQWGSISRDVTVQDVTDTRYLTVDVAALSPGSTWNIKVNTGSGDDLPELQADSSATGSVTFDLAEAYDWTPGPKTFRVKLYAVNKTGQPGGMATFRSMSLDNGADLPWADETTGVVDDFADLTGWARSAHAGGSASITTDGTQGTVHMGDSDYGAVEREVTVDLDATPLLSVRTAATTGEWALKLSTGSGDDLTVQPDTSTTGVMTYDIPGTTGWTGERTFRVKLFHIGKNGASTFDDLAFHSGDVWLRPADESGNRWQPQALESSGQYADGSIETVDAFHDVDSFSRTVKASTDGAAVAGAYEGSASWDAAASLLTVEGEHDTYSVALPPGADVRFGGSVAELGTSGGSAEPLAGNGAWTASLPGGEATSVVGVGFAVNDPSVTDDAAAASRDRARSAAADPAADRETWGAFWDEYLAKVPVVQDFSVQRVADGGVTADEMRRFWYRAWVSLEMNVLPATPETGNAYAQLGTGKPSLWMNGTPGTRNVASWDSLLGMQQLVYTDPESAWASFEGMMALVEDGPDATEPSDEEYGTRGELGGESLPSRKAQTAWILYSVTGDRDRLEGVYDKLALHLNWERYNMRWVLGANNHFDERDSEFVTSLAYDLEFAIKIADELGNDEDAEHYRAVRSEISEKYSEWFFPAAADQDGKVWDTVQKVYLDASRDDVPFGDDTEGQPFRNEDGQWVRPGWSFYTSTAFVMDELDDASKVKVMDRFLDDYDEDAQLAGLGDFAVKAPDLQLIAYGLLGMDPIAGSDEAALRDRASVLVNAINRDMVRSGWFAEVYYAQGEPGDSVGARGVRPSLFGISNYIDFVLMANGVRTDEGDPTFVRLAGATGGVSGLTYGGQHLDVDLDGGQVRFSGPAADGVCDAIDVAEGETVTWADDCGATAPTVELEGQAQVRCLAGTAYVAVRAQNVGEEPVDVRLETPFGSRTLTGVAPGANAYQSFAARAASADAGTATVVGTGPDGTERSWDVAFDATTCG</sequence>
<organism evidence="3 4">
    <name type="scientific">Cellulosimicrobium arenosum</name>
    <dbReference type="NCBI Taxonomy" id="2708133"/>
    <lineage>
        <taxon>Bacteria</taxon>
        <taxon>Bacillati</taxon>
        <taxon>Actinomycetota</taxon>
        <taxon>Actinomycetes</taxon>
        <taxon>Micrococcales</taxon>
        <taxon>Promicromonosporaceae</taxon>
        <taxon>Cellulosimicrobium</taxon>
    </lineage>
</organism>
<keyword evidence="4" id="KW-1185">Reference proteome</keyword>
<evidence type="ECO:0000313" key="3">
    <source>
        <dbReference type="EMBL" id="MBD8078388.1"/>
    </source>
</evidence>
<name>A0A927G7M8_9MICO</name>
<feature type="region of interest" description="Disordered" evidence="1">
    <location>
        <begin position="685"/>
        <end position="706"/>
    </location>
</feature>
<feature type="signal peptide" evidence="2">
    <location>
        <begin position="1"/>
        <end position="32"/>
    </location>
</feature>
<evidence type="ECO:0000256" key="2">
    <source>
        <dbReference type="SAM" id="SignalP"/>
    </source>
</evidence>
<dbReference type="SUPFAM" id="SSF48208">
    <property type="entry name" value="Six-hairpin glycosidases"/>
    <property type="match status" value="1"/>
</dbReference>
<accession>A0A927G7M8</accession>
<dbReference type="InterPro" id="IPR008928">
    <property type="entry name" value="6-hairpin_glycosidase_sf"/>
</dbReference>
<keyword evidence="2" id="KW-0732">Signal</keyword>
<proteinExistence type="predicted"/>
<reference evidence="3" key="2">
    <citation type="submission" date="2020-09" db="EMBL/GenBank/DDBJ databases">
        <authorList>
            <person name="Yu Y."/>
        </authorList>
    </citation>
    <scope>NUCLEOTIDE SEQUENCE</scope>
    <source>
        <strain evidence="3">KCTC 49039</strain>
    </source>
</reference>
<dbReference type="InterPro" id="IPR012341">
    <property type="entry name" value="6hp_glycosidase-like_sf"/>
</dbReference>
<dbReference type="AlphaFoldDB" id="A0A927G7M8"/>
<feature type="chain" id="PRO_5038483150" evidence="2">
    <location>
        <begin position="33"/>
        <end position="1148"/>
    </location>
</feature>
<dbReference type="GO" id="GO:0005975">
    <property type="term" value="P:carbohydrate metabolic process"/>
    <property type="evidence" value="ECO:0007669"/>
    <property type="project" value="InterPro"/>
</dbReference>
<dbReference type="RefSeq" id="WP_191827979.1">
    <property type="nucleotide sequence ID" value="NZ_JACYHB010000003.1"/>
</dbReference>
<feature type="compositionally biased region" description="Acidic residues" evidence="1">
    <location>
        <begin position="685"/>
        <end position="695"/>
    </location>
</feature>
<evidence type="ECO:0000313" key="4">
    <source>
        <dbReference type="Proteomes" id="UP000610846"/>
    </source>
</evidence>
<dbReference type="EMBL" id="JACYHB010000003">
    <property type="protein sequence ID" value="MBD8078388.1"/>
    <property type="molecule type" value="Genomic_DNA"/>
</dbReference>